<sequence>MTDFADRWGFDSDKFWLRGERPKESVEWCEELGRWHAYDYAEVNEALSNNEAYSADSGRLFDLDEETLKYFDGDLAQMTGPEHANIRKQVSHAFSPRFIDHLESRVLELSNEYADKLVDLGRFNLLSDFVDHVAGIVFSELLGIPADDRTMFKLVDQNMDQQAQMTQVDQGDGEGYFEKLTKPLQPLREMLGRHVDERSKNPRDDLISLLSQVKKLDGGPMTRDQIINFIIGILGAGHLATPLLIGNTMLCLESFPDQAAKVKADRSLVPSLLEESMRYLTPGAASYRATVADVELGGKKIPKDQLIRVFLGAANRDPRQFPDPETFDAARSPNAHLGFGRGAHYCVGGQMVRVETRIVFNVLMDRFPKLRVDPDIPPLFFNSPDFTGVRSGGLWVRTD</sequence>
<name>A0A5R9F7Q8_9ACTN</name>
<dbReference type="RefSeq" id="WP_138051068.1">
    <property type="nucleotide sequence ID" value="NZ_VBZC01000116.1"/>
</dbReference>
<reference evidence="8 9" key="1">
    <citation type="submission" date="2019-05" db="EMBL/GenBank/DDBJ databases">
        <title>Streptomyces sp. NEAU-C151, a novel actinomycete isolated from soil.</title>
        <authorList>
            <person name="Han L."/>
            <person name="Jiang H."/>
        </authorList>
    </citation>
    <scope>NUCLEOTIDE SEQUENCE [LARGE SCALE GENOMIC DNA]</scope>
    <source>
        <strain evidence="8 9">NEAU-C151</strain>
    </source>
</reference>
<proteinExistence type="inferred from homology"/>
<dbReference type="GO" id="GO:0004497">
    <property type="term" value="F:monooxygenase activity"/>
    <property type="evidence" value="ECO:0007669"/>
    <property type="project" value="UniProtKB-KW"/>
</dbReference>
<keyword evidence="2 7" id="KW-0349">Heme</keyword>
<keyword evidence="9" id="KW-1185">Reference proteome</keyword>
<evidence type="ECO:0000313" key="9">
    <source>
        <dbReference type="Proteomes" id="UP000305906"/>
    </source>
</evidence>
<dbReference type="Pfam" id="PF00067">
    <property type="entry name" value="p450"/>
    <property type="match status" value="1"/>
</dbReference>
<dbReference type="Gene3D" id="1.10.630.10">
    <property type="entry name" value="Cytochrome P450"/>
    <property type="match status" value="1"/>
</dbReference>
<evidence type="ECO:0000256" key="5">
    <source>
        <dbReference type="ARBA" id="ARBA00023004"/>
    </source>
</evidence>
<comment type="caution">
    <text evidence="8">The sequence shown here is derived from an EMBL/GenBank/DDBJ whole genome shotgun (WGS) entry which is preliminary data.</text>
</comment>
<evidence type="ECO:0000313" key="8">
    <source>
        <dbReference type="EMBL" id="TLS39657.1"/>
    </source>
</evidence>
<dbReference type="AlphaFoldDB" id="A0A5R9F7Q8"/>
<keyword evidence="5 7" id="KW-0408">Iron</keyword>
<evidence type="ECO:0000256" key="7">
    <source>
        <dbReference type="RuleBase" id="RU000461"/>
    </source>
</evidence>
<evidence type="ECO:0000256" key="1">
    <source>
        <dbReference type="ARBA" id="ARBA00010617"/>
    </source>
</evidence>
<dbReference type="PANTHER" id="PTHR46696:SF1">
    <property type="entry name" value="CYTOCHROME P450 YJIB-RELATED"/>
    <property type="match status" value="1"/>
</dbReference>
<comment type="similarity">
    <text evidence="1 7">Belongs to the cytochrome P450 family.</text>
</comment>
<keyword evidence="4 7" id="KW-0560">Oxidoreductase</keyword>
<dbReference type="GO" id="GO:0016705">
    <property type="term" value="F:oxidoreductase activity, acting on paired donors, with incorporation or reduction of molecular oxygen"/>
    <property type="evidence" value="ECO:0007669"/>
    <property type="project" value="InterPro"/>
</dbReference>
<dbReference type="Proteomes" id="UP000305906">
    <property type="component" value="Unassembled WGS sequence"/>
</dbReference>
<dbReference type="InterPro" id="IPR017972">
    <property type="entry name" value="Cyt_P450_CS"/>
</dbReference>
<evidence type="ECO:0000256" key="3">
    <source>
        <dbReference type="ARBA" id="ARBA00022723"/>
    </source>
</evidence>
<organism evidence="8 9">
    <name type="scientific">Streptomyces montanus</name>
    <dbReference type="NCBI Taxonomy" id="2580423"/>
    <lineage>
        <taxon>Bacteria</taxon>
        <taxon>Bacillati</taxon>
        <taxon>Actinomycetota</taxon>
        <taxon>Actinomycetes</taxon>
        <taxon>Kitasatosporales</taxon>
        <taxon>Streptomycetaceae</taxon>
        <taxon>Streptomyces</taxon>
    </lineage>
</organism>
<dbReference type="InterPro" id="IPR001128">
    <property type="entry name" value="Cyt_P450"/>
</dbReference>
<dbReference type="FunFam" id="1.10.630.10:FF:000018">
    <property type="entry name" value="Cytochrome P450 monooxygenase"/>
    <property type="match status" value="1"/>
</dbReference>
<protein>
    <submittedName>
        <fullName evidence="8">Cytochrome P450</fullName>
    </submittedName>
</protein>
<dbReference type="SUPFAM" id="SSF48264">
    <property type="entry name" value="Cytochrome P450"/>
    <property type="match status" value="1"/>
</dbReference>
<evidence type="ECO:0000256" key="2">
    <source>
        <dbReference type="ARBA" id="ARBA00022617"/>
    </source>
</evidence>
<keyword evidence="3 7" id="KW-0479">Metal-binding</keyword>
<dbReference type="InterPro" id="IPR002397">
    <property type="entry name" value="Cyt_P450_B"/>
</dbReference>
<dbReference type="PRINTS" id="PR00359">
    <property type="entry name" value="BP450"/>
</dbReference>
<dbReference type="EMBL" id="VBZC01000116">
    <property type="protein sequence ID" value="TLS39657.1"/>
    <property type="molecule type" value="Genomic_DNA"/>
</dbReference>
<accession>A0A5R9F7Q8</accession>
<gene>
    <name evidence="8" type="ORF">FE633_45740</name>
</gene>
<dbReference type="InterPro" id="IPR036396">
    <property type="entry name" value="Cyt_P450_sf"/>
</dbReference>
<keyword evidence="6 7" id="KW-0503">Monooxygenase</keyword>
<dbReference type="GO" id="GO:0005506">
    <property type="term" value="F:iron ion binding"/>
    <property type="evidence" value="ECO:0007669"/>
    <property type="project" value="InterPro"/>
</dbReference>
<dbReference type="GO" id="GO:0020037">
    <property type="term" value="F:heme binding"/>
    <property type="evidence" value="ECO:0007669"/>
    <property type="project" value="InterPro"/>
</dbReference>
<dbReference type="PANTHER" id="PTHR46696">
    <property type="entry name" value="P450, PUTATIVE (EUROFUNG)-RELATED"/>
    <property type="match status" value="1"/>
</dbReference>
<evidence type="ECO:0000256" key="4">
    <source>
        <dbReference type="ARBA" id="ARBA00023002"/>
    </source>
</evidence>
<evidence type="ECO:0000256" key="6">
    <source>
        <dbReference type="ARBA" id="ARBA00023033"/>
    </source>
</evidence>
<dbReference type="PROSITE" id="PS00086">
    <property type="entry name" value="CYTOCHROME_P450"/>
    <property type="match status" value="1"/>
</dbReference>